<feature type="compositionally biased region" description="Acidic residues" evidence="1">
    <location>
        <begin position="170"/>
        <end position="181"/>
    </location>
</feature>
<evidence type="ECO:0000313" key="3">
    <source>
        <dbReference type="EMBL" id="KAF9579405.1"/>
    </source>
</evidence>
<gene>
    <name evidence="3" type="ORF">BGW38_004341</name>
</gene>
<evidence type="ECO:0000256" key="1">
    <source>
        <dbReference type="SAM" id="MobiDB-lite"/>
    </source>
</evidence>
<feature type="signal peptide" evidence="2">
    <location>
        <begin position="1"/>
        <end position="25"/>
    </location>
</feature>
<sequence>MRAQSMVSISTALAVLASLATDHLAQLPLSLDTLQEPCLAAVQDALCLLEFPKCKDGSEASLPVCLSVRDHVLKACSSRPVANDLTTVEPKARAEHHIPDATLALIREKLFSTSFESRWALQDSIQEPDCVSFLDPAFGATTTTANVIGQETQEPVGDLEENVTGSGQLESEDSFLTEEESDEIVLKSLEARHLSRRERTSRHHHHHHRGQKQHRQKVQSEDHHHHRQKRDHNGDEDAAESDPLQAEAETLVSRADSSPGQGQAVYAVSGEGATGSSAHPIVVAGTKEQGKETVLLHETLGHSETVKSGEGQRVLIQGGAGPADPNASFEVIEKAGEGHPKDTAETSAAEKEETEKGHPRKETVLLASVPILLLMVAVAGFTAYRRYYENSFNQGGRNDTRDYLPGDGYFGRDVPIRKGSPIHFDRTFLNTSYSPPPSATFLSDHEGPNRLGSPGSVASGHNMRRPPPSAGSHGKTRFQELSRSYDFGASLRSLKNALTRSNNSSRDGALDQAGSYSNNSLHGKNINQPFGSGGHSIAKIGSHPGLSTLERQQLQQQFGSASSASSGSRFPDISPHSAREPSIIWGQYSASDGSMYQDAAAAVASNLYKKSSSSNSLSKIRSGKYTHHLQQSSSHEPVTPTDSIGDCLAPESPSMTREEMMRSQILYPVEYGFGYDDSTSDDAHSGADLLFDAQDHDYDVALDKTKDEDLDMYLEMEKEESPFVENDYSTAAPQPYEPRIKYRDALGDSPIQKSASAKSEDEALDEKVAMAATEAQEEEEQRQQVQELGGRGEVAKQAEYDEKSIAVGEHDDDEPTGVEATHVLGSASPEWSQANAFKHAQGQGKKKGGAKAKAKKGRKH</sequence>
<feature type="region of interest" description="Disordered" evidence="1">
    <location>
        <begin position="728"/>
        <end position="860"/>
    </location>
</feature>
<name>A0A9P6FPF5_9FUNG</name>
<dbReference type="OrthoDB" id="2423135at2759"/>
<feature type="compositionally biased region" description="Basic residues" evidence="1">
    <location>
        <begin position="844"/>
        <end position="860"/>
    </location>
</feature>
<feature type="region of interest" description="Disordered" evidence="1">
    <location>
        <begin position="435"/>
        <end position="477"/>
    </location>
</feature>
<dbReference type="AlphaFoldDB" id="A0A9P6FPF5"/>
<organism evidence="3 4">
    <name type="scientific">Lunasporangiospora selenospora</name>
    <dbReference type="NCBI Taxonomy" id="979761"/>
    <lineage>
        <taxon>Eukaryota</taxon>
        <taxon>Fungi</taxon>
        <taxon>Fungi incertae sedis</taxon>
        <taxon>Mucoromycota</taxon>
        <taxon>Mortierellomycotina</taxon>
        <taxon>Mortierellomycetes</taxon>
        <taxon>Mortierellales</taxon>
        <taxon>Mortierellaceae</taxon>
        <taxon>Lunasporangiospora</taxon>
    </lineage>
</organism>
<accession>A0A9P6FPF5</accession>
<comment type="caution">
    <text evidence="3">The sequence shown here is derived from an EMBL/GenBank/DDBJ whole genome shotgun (WGS) entry which is preliminary data.</text>
</comment>
<protein>
    <submittedName>
        <fullName evidence="3">Uncharacterized protein</fullName>
    </submittedName>
</protein>
<feature type="compositionally biased region" description="Low complexity" evidence="1">
    <location>
        <begin position="551"/>
        <end position="570"/>
    </location>
</feature>
<feature type="compositionally biased region" description="Polar residues" evidence="1">
    <location>
        <begin position="628"/>
        <end position="642"/>
    </location>
</feature>
<feature type="compositionally biased region" description="Basic residues" evidence="1">
    <location>
        <begin position="194"/>
        <end position="217"/>
    </location>
</feature>
<feature type="compositionally biased region" description="Polar residues" evidence="1">
    <location>
        <begin position="514"/>
        <end position="530"/>
    </location>
</feature>
<keyword evidence="2" id="KW-0732">Signal</keyword>
<dbReference type="Proteomes" id="UP000780801">
    <property type="component" value="Unassembled WGS sequence"/>
</dbReference>
<keyword evidence="4" id="KW-1185">Reference proteome</keyword>
<feature type="region of interest" description="Disordered" evidence="1">
    <location>
        <begin position="624"/>
        <end position="652"/>
    </location>
</feature>
<feature type="compositionally biased region" description="Basic and acidic residues" evidence="1">
    <location>
        <begin position="758"/>
        <end position="768"/>
    </location>
</feature>
<evidence type="ECO:0000256" key="2">
    <source>
        <dbReference type="SAM" id="SignalP"/>
    </source>
</evidence>
<evidence type="ECO:0000313" key="4">
    <source>
        <dbReference type="Proteomes" id="UP000780801"/>
    </source>
</evidence>
<feature type="compositionally biased region" description="Basic and acidic residues" evidence="1">
    <location>
        <begin position="793"/>
        <end position="804"/>
    </location>
</feature>
<feature type="chain" id="PRO_5040234435" evidence="2">
    <location>
        <begin position="26"/>
        <end position="860"/>
    </location>
</feature>
<reference evidence="3" key="1">
    <citation type="journal article" date="2020" name="Fungal Divers.">
        <title>Resolving the Mortierellaceae phylogeny through synthesis of multi-gene phylogenetics and phylogenomics.</title>
        <authorList>
            <person name="Vandepol N."/>
            <person name="Liber J."/>
            <person name="Desiro A."/>
            <person name="Na H."/>
            <person name="Kennedy M."/>
            <person name="Barry K."/>
            <person name="Grigoriev I.V."/>
            <person name="Miller A.N."/>
            <person name="O'Donnell K."/>
            <person name="Stajich J.E."/>
            <person name="Bonito G."/>
        </authorList>
    </citation>
    <scope>NUCLEOTIDE SEQUENCE</scope>
    <source>
        <strain evidence="3">KOD1015</strain>
    </source>
</reference>
<feature type="region of interest" description="Disordered" evidence="1">
    <location>
        <begin position="336"/>
        <end position="361"/>
    </location>
</feature>
<feature type="region of interest" description="Disordered" evidence="1">
    <location>
        <begin position="151"/>
        <end position="181"/>
    </location>
</feature>
<feature type="region of interest" description="Disordered" evidence="1">
    <location>
        <begin position="194"/>
        <end position="263"/>
    </location>
</feature>
<dbReference type="EMBL" id="JAABOA010002786">
    <property type="protein sequence ID" value="KAF9579405.1"/>
    <property type="molecule type" value="Genomic_DNA"/>
</dbReference>
<proteinExistence type="predicted"/>
<feature type="region of interest" description="Disordered" evidence="1">
    <location>
        <begin position="498"/>
        <end position="578"/>
    </location>
</feature>